<evidence type="ECO:0000256" key="2">
    <source>
        <dbReference type="SAM" id="SignalP"/>
    </source>
</evidence>
<feature type="chain" id="PRO_5020318785" description="Galactose oxidase, central domain" evidence="2">
    <location>
        <begin position="20"/>
        <end position="640"/>
    </location>
</feature>
<keyword evidence="1" id="KW-0472">Membrane</keyword>
<accession>A0A4P6XSX7</accession>
<evidence type="ECO:0000313" key="3">
    <source>
        <dbReference type="EMBL" id="QBM90620.1"/>
    </source>
</evidence>
<keyword evidence="4" id="KW-1185">Reference proteome</keyword>
<dbReference type="EMBL" id="CP034461">
    <property type="protein sequence ID" value="QBM90620.1"/>
    <property type="molecule type" value="Genomic_DNA"/>
</dbReference>
<dbReference type="Gene3D" id="2.120.10.80">
    <property type="entry name" value="Kelch-type beta propeller"/>
    <property type="match status" value="1"/>
</dbReference>
<evidence type="ECO:0000313" key="4">
    <source>
        <dbReference type="Proteomes" id="UP000292447"/>
    </source>
</evidence>
<name>A0A4P6XSX7_9ASCO</name>
<dbReference type="InterPro" id="IPR011043">
    <property type="entry name" value="Gal_Oxase/kelch_b-propeller"/>
</dbReference>
<dbReference type="Proteomes" id="UP000292447">
    <property type="component" value="Chromosome VI"/>
</dbReference>
<keyword evidence="1" id="KW-1133">Transmembrane helix</keyword>
<feature type="transmembrane region" description="Helical" evidence="1">
    <location>
        <begin position="385"/>
        <end position="407"/>
    </location>
</feature>
<evidence type="ECO:0000256" key="1">
    <source>
        <dbReference type="SAM" id="Phobius"/>
    </source>
</evidence>
<feature type="signal peptide" evidence="2">
    <location>
        <begin position="1"/>
        <end position="19"/>
    </location>
</feature>
<proteinExistence type="predicted"/>
<keyword evidence="1" id="KW-0812">Transmembrane</keyword>
<protein>
    <recommendedName>
        <fullName evidence="5">Galactose oxidase, central domain</fullName>
    </recommendedName>
</protein>
<dbReference type="STRING" id="2163413.A0A4P6XSX7"/>
<gene>
    <name evidence="3" type="ORF">METSCH_F02040</name>
</gene>
<organism evidence="3 4">
    <name type="scientific">Metschnikowia aff. pulcherrima</name>
    <dbReference type="NCBI Taxonomy" id="2163413"/>
    <lineage>
        <taxon>Eukaryota</taxon>
        <taxon>Fungi</taxon>
        <taxon>Dikarya</taxon>
        <taxon>Ascomycota</taxon>
        <taxon>Saccharomycotina</taxon>
        <taxon>Pichiomycetes</taxon>
        <taxon>Metschnikowiaceae</taxon>
        <taxon>Metschnikowia</taxon>
    </lineage>
</organism>
<reference evidence="4" key="1">
    <citation type="submission" date="2019-03" db="EMBL/GenBank/DDBJ databases">
        <title>Snf2 controls pulcherriminic acid biosynthesis and connects pigmentation and antifungal activity of the yeast Metschnikowia pulcherrima.</title>
        <authorList>
            <person name="Gore-Lloyd D."/>
            <person name="Sumann I."/>
            <person name="Brachmann A.O."/>
            <person name="Schneeberger K."/>
            <person name="Ortiz-Merino R.A."/>
            <person name="Moreno-Beltran M."/>
            <person name="Schlaefli M."/>
            <person name="Kirner P."/>
            <person name="Santos Kron A."/>
            <person name="Wolfe K.H."/>
            <person name="Piel J."/>
            <person name="Ahrens C.H."/>
            <person name="Henk D."/>
            <person name="Freimoser F.M."/>
        </authorList>
    </citation>
    <scope>NUCLEOTIDE SEQUENCE [LARGE SCALE GENOMIC DNA]</scope>
    <source>
        <strain evidence="4">APC 1.2</strain>
    </source>
</reference>
<sequence>MTSWAKLILTVIHLGLVSASWSTHYAFDAGLIYVRLKDNGLVALNFSMSGFDGLSGTSLSLMNLKQNQQVAQMAAPPQNSSMFVYSNTLYAFTGAADDSLSEYDKCGEGIFQLLKYETGSDSWVHATDNMTFSDVENVSFYRDSTYLTSTTSSDIYIYGGTCGATGEIVSRLLSLDMDTMQISNISTSTKPQGFFGGTSIWAPSPQQLFVIGGRSADGWLNMYQIATWSFQSGWLFQGVDQNGTTVSSRTNPLALPIFSVLADDSVQTFNRNYNPTSVLVIGGDTAGDSDNSWAKLLYADNSWSWQALSPSIETEDILGAAVIFDTLVVVNGSASSISKRLEGTYSISLYDIKNDFALVEDLKSNTASARKSGSASGTLSKNTKVLVGTLVPLSALALIFGVVMFWWRKKVVKKDEASVTDPLDYQLGHYRTRLDQHFSLLGSRPLDLYQNGNDTNSTLDVASIDSWVRKRQEYDATRARPLGRNSYLASNETLGLHPEVNDETILLEGADLGEGPITEKNDDTTVSAAILMIQTPSVYASPDGSPKKAALPARLSQLRTFLYTQTPPQLPMLQRKSRLDPGLVLGEGLDLSMGSDTESPDENMDVQVLVSSKRKSVLRVMNPDMEALAQEGMRLRNPSK</sequence>
<dbReference type="InterPro" id="IPR015915">
    <property type="entry name" value="Kelch-typ_b-propeller"/>
</dbReference>
<dbReference type="AlphaFoldDB" id="A0A4P6XSX7"/>
<evidence type="ECO:0008006" key="5">
    <source>
        <dbReference type="Google" id="ProtNLM"/>
    </source>
</evidence>
<dbReference type="SUPFAM" id="SSF50965">
    <property type="entry name" value="Galactose oxidase, central domain"/>
    <property type="match status" value="1"/>
</dbReference>
<keyword evidence="2" id="KW-0732">Signal</keyword>